<organism evidence="1 2">
    <name type="scientific">Hypoxylon rubiginosum</name>
    <dbReference type="NCBI Taxonomy" id="110542"/>
    <lineage>
        <taxon>Eukaryota</taxon>
        <taxon>Fungi</taxon>
        <taxon>Dikarya</taxon>
        <taxon>Ascomycota</taxon>
        <taxon>Pezizomycotina</taxon>
        <taxon>Sordariomycetes</taxon>
        <taxon>Xylariomycetidae</taxon>
        <taxon>Xylariales</taxon>
        <taxon>Hypoxylaceae</taxon>
        <taxon>Hypoxylon</taxon>
    </lineage>
</organism>
<dbReference type="Proteomes" id="UP001497680">
    <property type="component" value="Unassembled WGS sequence"/>
</dbReference>
<comment type="caution">
    <text evidence="1">The sequence shown here is derived from an EMBL/GenBank/DDBJ whole genome shotgun (WGS) entry which is preliminary data.</text>
</comment>
<dbReference type="EMBL" id="MU394383">
    <property type="protein sequence ID" value="KAI6081910.1"/>
    <property type="molecule type" value="Genomic_DNA"/>
</dbReference>
<reference evidence="1 2" key="1">
    <citation type="journal article" date="2022" name="New Phytol.">
        <title>Ecological generalism drives hyperdiversity of secondary metabolite gene clusters in xylarialean endophytes.</title>
        <authorList>
            <person name="Franco M.E.E."/>
            <person name="Wisecaver J.H."/>
            <person name="Arnold A.E."/>
            <person name="Ju Y.M."/>
            <person name="Slot J.C."/>
            <person name="Ahrendt S."/>
            <person name="Moore L.P."/>
            <person name="Eastman K.E."/>
            <person name="Scott K."/>
            <person name="Konkel Z."/>
            <person name="Mondo S.J."/>
            <person name="Kuo A."/>
            <person name="Hayes R.D."/>
            <person name="Haridas S."/>
            <person name="Andreopoulos B."/>
            <person name="Riley R."/>
            <person name="LaButti K."/>
            <person name="Pangilinan J."/>
            <person name="Lipzen A."/>
            <person name="Amirebrahimi M."/>
            <person name="Yan J."/>
            <person name="Adam C."/>
            <person name="Keymanesh K."/>
            <person name="Ng V."/>
            <person name="Louie K."/>
            <person name="Northen T."/>
            <person name="Drula E."/>
            <person name="Henrissat B."/>
            <person name="Hsieh H.M."/>
            <person name="Youens-Clark K."/>
            <person name="Lutzoni F."/>
            <person name="Miadlikowska J."/>
            <person name="Eastwood D.C."/>
            <person name="Hamelin R.C."/>
            <person name="Grigoriev I.V."/>
            <person name="U'Ren J.M."/>
        </authorList>
    </citation>
    <scope>NUCLEOTIDE SEQUENCE [LARGE SCALE GENOMIC DNA]</scope>
    <source>
        <strain evidence="1 2">ER1909</strain>
    </source>
</reference>
<evidence type="ECO:0000313" key="2">
    <source>
        <dbReference type="Proteomes" id="UP001497680"/>
    </source>
</evidence>
<sequence>MPEYSPLSLHLSNPSVFTEPTLESAGVATGHMRLPMKESLGILGGLIIIGGTLACFAGLGFLVFLWTAHGSDLEGANASTAWRTIMLEERMEQAVTLSTLLIRTAIASQATMCTAMSAALFLENRHVRMAHVAQFSIMRAINDGPISLLRIIMSSKAGILCVEAALVALLVITTITLQFSSTILFSDLRASNLRGFDELISVPNYINHNISVIRLEEYYMEKPANSVFGEVYSNTSYIPDSKGFSDAGLMQRAFLPFLLSQNRTDVLRFRGNTAVMSSKVACMRPNLTGVINIITVSKGDDSARIHTGQLSGVIDYASSLRDSHSDSPLCNPGGCSGLSYACNIPGWESIPTNNASRYLSSFAVAGTVSGNQSTIVRQHSLDGPWRNDSLISLVYLTNMASKEWETTLDGLDLATLPREDDGEWSSFELSPGRFLNISLCFSAFNMSMSYISNISPLDITWDSSGVRRLFGTDPSHPSHADRGILTITDLRQPYDNSSLAQMEDTYTLFGYMLYTLTGFVRYETGTATAVTCSQCTSQGIGLHPELNHLIEDTLLATGRAADALRAYATSVALNMYASFLGSLQGTGKAEVAFTKNVQTAHLCRETGCKGLISVVALVACHLLCASYSRQGDVWHSVSQLLGDELGEILTRGNNASDSSIKKWMKKEGKDICVKLEKRNGRVQIIRGHSTPQPGKSNRYTRWVPKILRGKASSSTVDDKRD</sequence>
<evidence type="ECO:0000313" key="1">
    <source>
        <dbReference type="EMBL" id="KAI6081910.1"/>
    </source>
</evidence>
<accession>A0ACC0CNI0</accession>
<protein>
    <submittedName>
        <fullName evidence="1">Uncharacterized protein</fullName>
    </submittedName>
</protein>
<keyword evidence="2" id="KW-1185">Reference proteome</keyword>
<proteinExistence type="predicted"/>
<name>A0ACC0CNI0_9PEZI</name>
<gene>
    <name evidence="1" type="ORF">F4821DRAFT_272857</name>
</gene>